<evidence type="ECO:0000313" key="5">
    <source>
        <dbReference type="EMBL" id="TKI56728.1"/>
    </source>
</evidence>
<dbReference type="GO" id="GO:0005524">
    <property type="term" value="F:ATP binding"/>
    <property type="evidence" value="ECO:0007669"/>
    <property type="project" value="UniProtKB-KW"/>
</dbReference>
<dbReference type="RefSeq" id="WP_137030147.1">
    <property type="nucleotide sequence ID" value="NZ_SZNK01000001.1"/>
</dbReference>
<name>A0A4U2Y7X8_9BACL</name>
<dbReference type="SMART" id="SM00382">
    <property type="entry name" value="AAA"/>
    <property type="match status" value="1"/>
</dbReference>
<comment type="caution">
    <text evidence="5">The sequence shown here is derived from an EMBL/GenBank/DDBJ whole genome shotgun (WGS) entry which is preliminary data.</text>
</comment>
<dbReference type="InterPro" id="IPR015854">
    <property type="entry name" value="ABC_transpr_LolD-like"/>
</dbReference>
<keyword evidence="6" id="KW-1185">Reference proteome</keyword>
<proteinExistence type="predicted"/>
<gene>
    <name evidence="5" type="ORF">E8L90_15325</name>
</gene>
<organism evidence="5 6">
    <name type="scientific">Brevibacillus antibioticus</name>
    <dbReference type="NCBI Taxonomy" id="2570228"/>
    <lineage>
        <taxon>Bacteria</taxon>
        <taxon>Bacillati</taxon>
        <taxon>Bacillota</taxon>
        <taxon>Bacilli</taxon>
        <taxon>Bacillales</taxon>
        <taxon>Paenibacillaceae</taxon>
        <taxon>Brevibacillus</taxon>
    </lineage>
</organism>
<dbReference type="AlphaFoldDB" id="A0A4U2Y7X8"/>
<protein>
    <submittedName>
        <fullName evidence="5">ABC transporter ATP-binding protein</fullName>
    </submittedName>
</protein>
<dbReference type="PROSITE" id="PS00211">
    <property type="entry name" value="ABC_TRANSPORTER_1"/>
    <property type="match status" value="1"/>
</dbReference>
<evidence type="ECO:0000256" key="1">
    <source>
        <dbReference type="ARBA" id="ARBA00022448"/>
    </source>
</evidence>
<dbReference type="InterPro" id="IPR017911">
    <property type="entry name" value="MacB-like_ATP-bd"/>
</dbReference>
<dbReference type="InterPro" id="IPR027417">
    <property type="entry name" value="P-loop_NTPase"/>
</dbReference>
<dbReference type="GO" id="GO:0016887">
    <property type="term" value="F:ATP hydrolysis activity"/>
    <property type="evidence" value="ECO:0007669"/>
    <property type="project" value="InterPro"/>
</dbReference>
<keyword evidence="3 5" id="KW-0067">ATP-binding</keyword>
<reference evidence="5 6" key="1">
    <citation type="submission" date="2019-04" db="EMBL/GenBank/DDBJ databases">
        <title>Whole genome sequencing of Brevibacillus sp. TGS2-1.</title>
        <authorList>
            <person name="Choi A."/>
        </authorList>
    </citation>
    <scope>NUCLEOTIDE SEQUENCE [LARGE SCALE GENOMIC DNA]</scope>
    <source>
        <strain evidence="5 6">TGS2-1</strain>
    </source>
</reference>
<dbReference type="PANTHER" id="PTHR24220:SF86">
    <property type="entry name" value="ABC TRANSPORTER ABCH.1"/>
    <property type="match status" value="1"/>
</dbReference>
<dbReference type="SUPFAM" id="SSF52540">
    <property type="entry name" value="P-loop containing nucleoside triphosphate hydrolases"/>
    <property type="match status" value="1"/>
</dbReference>
<keyword evidence="2" id="KW-0547">Nucleotide-binding</keyword>
<dbReference type="Pfam" id="PF00005">
    <property type="entry name" value="ABC_tran"/>
    <property type="match status" value="1"/>
</dbReference>
<dbReference type="PROSITE" id="PS50893">
    <property type="entry name" value="ABC_TRANSPORTER_2"/>
    <property type="match status" value="1"/>
</dbReference>
<dbReference type="GO" id="GO:0005886">
    <property type="term" value="C:plasma membrane"/>
    <property type="evidence" value="ECO:0007669"/>
    <property type="project" value="TreeGrafter"/>
</dbReference>
<dbReference type="OrthoDB" id="9791546at2"/>
<evidence type="ECO:0000313" key="6">
    <source>
        <dbReference type="Proteomes" id="UP000307841"/>
    </source>
</evidence>
<dbReference type="EMBL" id="SZNK01000001">
    <property type="protein sequence ID" value="TKI56728.1"/>
    <property type="molecule type" value="Genomic_DNA"/>
</dbReference>
<dbReference type="GO" id="GO:0022857">
    <property type="term" value="F:transmembrane transporter activity"/>
    <property type="evidence" value="ECO:0007669"/>
    <property type="project" value="UniProtKB-ARBA"/>
</dbReference>
<dbReference type="FunFam" id="3.40.50.300:FF:000032">
    <property type="entry name" value="Export ABC transporter ATP-binding protein"/>
    <property type="match status" value="1"/>
</dbReference>
<dbReference type="InterPro" id="IPR017871">
    <property type="entry name" value="ABC_transporter-like_CS"/>
</dbReference>
<dbReference type="InterPro" id="IPR003593">
    <property type="entry name" value="AAA+_ATPase"/>
</dbReference>
<dbReference type="CDD" id="cd03255">
    <property type="entry name" value="ABC_MJ0796_LolCDE_FtsE"/>
    <property type="match status" value="1"/>
</dbReference>
<evidence type="ECO:0000256" key="3">
    <source>
        <dbReference type="ARBA" id="ARBA00022840"/>
    </source>
</evidence>
<feature type="domain" description="ABC transporter" evidence="4">
    <location>
        <begin position="5"/>
        <end position="245"/>
    </location>
</feature>
<dbReference type="GO" id="GO:0098796">
    <property type="term" value="C:membrane protein complex"/>
    <property type="evidence" value="ECO:0007669"/>
    <property type="project" value="UniProtKB-ARBA"/>
</dbReference>
<dbReference type="InterPro" id="IPR003439">
    <property type="entry name" value="ABC_transporter-like_ATP-bd"/>
</dbReference>
<sequence length="255" mass="28497">MSALIQVRGISKQYGEGENVFSALKDLNCSIRKGEFVIVMGRSGSGKSTFLHILGGLEPVSSGEIWIEGKEMKKIDEEPHVTEYRRKTIGFIFQFFNLISSLTALENVAVPLIIAGEKEKRATQRSEDMLRCVGLYDKRDKLPSELSGGQQQRVAIARALVHGAPIVLADEPTGNLDSKTSTEVMELLDDLRVRLSQTIVLVTHDPVVATYGDRVLFFQDGQIVYEMQNDQNGDRRKRAFKIMDKLHDLTEGTLL</sequence>
<evidence type="ECO:0000259" key="4">
    <source>
        <dbReference type="PROSITE" id="PS50893"/>
    </source>
</evidence>
<accession>A0A4U2Y7X8</accession>
<dbReference type="PANTHER" id="PTHR24220">
    <property type="entry name" value="IMPORT ATP-BINDING PROTEIN"/>
    <property type="match status" value="1"/>
</dbReference>
<dbReference type="Proteomes" id="UP000307841">
    <property type="component" value="Unassembled WGS sequence"/>
</dbReference>
<dbReference type="Gene3D" id="3.40.50.300">
    <property type="entry name" value="P-loop containing nucleotide triphosphate hydrolases"/>
    <property type="match status" value="1"/>
</dbReference>
<evidence type="ECO:0000256" key="2">
    <source>
        <dbReference type="ARBA" id="ARBA00022741"/>
    </source>
</evidence>
<keyword evidence="1" id="KW-0813">Transport</keyword>